<proteinExistence type="inferred from homology"/>
<organism evidence="13 14">
    <name type="scientific">Brachyspira suanatina</name>
    <dbReference type="NCBI Taxonomy" id="381802"/>
    <lineage>
        <taxon>Bacteria</taxon>
        <taxon>Pseudomonadati</taxon>
        <taxon>Spirochaetota</taxon>
        <taxon>Spirochaetia</taxon>
        <taxon>Brachyspirales</taxon>
        <taxon>Brachyspiraceae</taxon>
        <taxon>Brachyspira</taxon>
    </lineage>
</organism>
<feature type="domain" description="1-deoxy-D-xylulose 5-phosphate reductoisomerase N-terminal" evidence="10">
    <location>
        <begin position="5"/>
        <end position="129"/>
    </location>
</feature>
<evidence type="ECO:0000259" key="11">
    <source>
        <dbReference type="Pfam" id="PF08436"/>
    </source>
</evidence>
<dbReference type="GO" id="GO:0030145">
    <property type="term" value="F:manganese ion binding"/>
    <property type="evidence" value="ECO:0007669"/>
    <property type="project" value="TreeGrafter"/>
</dbReference>
<comment type="similarity">
    <text evidence="2 9">Belongs to the DXR family.</text>
</comment>
<evidence type="ECO:0000256" key="1">
    <source>
        <dbReference type="ARBA" id="ARBA00005094"/>
    </source>
</evidence>
<dbReference type="AlphaFoldDB" id="A0A0G4K767"/>
<dbReference type="InterPro" id="IPR026877">
    <property type="entry name" value="DXPR_C"/>
</dbReference>
<evidence type="ECO:0000256" key="2">
    <source>
        <dbReference type="ARBA" id="ARBA00006825"/>
    </source>
</evidence>
<dbReference type="InterPro" id="IPR036169">
    <property type="entry name" value="DXPR_C_sf"/>
</dbReference>
<feature type="binding site" evidence="9">
    <location>
        <position position="121"/>
    </location>
    <ligand>
        <name>NADPH</name>
        <dbReference type="ChEBI" id="CHEBI:57783"/>
    </ligand>
</feature>
<evidence type="ECO:0000256" key="4">
    <source>
        <dbReference type="ARBA" id="ARBA00022857"/>
    </source>
</evidence>
<dbReference type="RefSeq" id="WP_048594349.1">
    <property type="nucleotide sequence ID" value="NZ_CVLB01000001.1"/>
</dbReference>
<gene>
    <name evidence="9 13" type="primary">dxr</name>
    <name evidence="13" type="ORF">BRSU_1197</name>
</gene>
<dbReference type="Pfam" id="PF08436">
    <property type="entry name" value="DXP_redisom_C"/>
    <property type="match status" value="1"/>
</dbReference>
<evidence type="ECO:0000256" key="3">
    <source>
        <dbReference type="ARBA" id="ARBA00022723"/>
    </source>
</evidence>
<dbReference type="GO" id="GO:0030604">
    <property type="term" value="F:1-deoxy-D-xylulose-5-phosphate reductoisomerase activity"/>
    <property type="evidence" value="ECO:0007669"/>
    <property type="project" value="UniProtKB-UniRule"/>
</dbReference>
<dbReference type="PANTHER" id="PTHR30525:SF0">
    <property type="entry name" value="1-DEOXY-D-XYLULOSE 5-PHOSPHATE REDUCTOISOMERASE, CHLOROPLASTIC"/>
    <property type="match status" value="1"/>
</dbReference>
<feature type="binding site" evidence="9">
    <location>
        <position position="12"/>
    </location>
    <ligand>
        <name>NADPH</name>
        <dbReference type="ChEBI" id="CHEBI:57783"/>
    </ligand>
</feature>
<feature type="domain" description="1-deoxy-D-xylulose 5-phosphate reductoisomerase C-terminal" evidence="11">
    <location>
        <begin position="143"/>
        <end position="226"/>
    </location>
</feature>
<feature type="binding site" evidence="9">
    <location>
        <position position="149"/>
    </location>
    <ligand>
        <name>1-deoxy-D-xylulose 5-phosphate</name>
        <dbReference type="ChEBI" id="CHEBI:57792"/>
    </ligand>
</feature>
<feature type="binding site" evidence="9">
    <location>
        <position position="147"/>
    </location>
    <ligand>
        <name>Mn(2+)</name>
        <dbReference type="ChEBI" id="CHEBI:29035"/>
    </ligand>
</feature>
<dbReference type="FunFam" id="3.40.50.720:FF:000045">
    <property type="entry name" value="1-deoxy-D-xylulose 5-phosphate reductoisomerase"/>
    <property type="match status" value="1"/>
</dbReference>
<dbReference type="GO" id="GO:0016853">
    <property type="term" value="F:isomerase activity"/>
    <property type="evidence" value="ECO:0007669"/>
    <property type="project" value="UniProtKB-KW"/>
</dbReference>
<evidence type="ECO:0000256" key="5">
    <source>
        <dbReference type="ARBA" id="ARBA00023002"/>
    </source>
</evidence>
<dbReference type="Gene3D" id="1.10.1740.10">
    <property type="match status" value="1"/>
</dbReference>
<dbReference type="GO" id="GO:0070402">
    <property type="term" value="F:NADPH binding"/>
    <property type="evidence" value="ECO:0007669"/>
    <property type="project" value="InterPro"/>
</dbReference>
<feature type="binding site" evidence="9">
    <location>
        <position position="196"/>
    </location>
    <ligand>
        <name>1-deoxy-D-xylulose 5-phosphate</name>
        <dbReference type="ChEBI" id="CHEBI:57792"/>
    </ligand>
</feature>
<feature type="domain" description="DXP reductoisomerase C-terminal" evidence="12">
    <location>
        <begin position="259"/>
        <end position="373"/>
    </location>
</feature>
<feature type="binding site" evidence="9">
    <location>
        <position position="214"/>
    </location>
    <ligand>
        <name>1-deoxy-D-xylulose 5-phosphate</name>
        <dbReference type="ChEBI" id="CHEBI:57792"/>
    </ligand>
</feature>
<keyword evidence="13" id="KW-0413">Isomerase</keyword>
<feature type="binding site" evidence="9">
    <location>
        <position position="122"/>
    </location>
    <ligand>
        <name>1-deoxy-D-xylulose 5-phosphate</name>
        <dbReference type="ChEBI" id="CHEBI:57792"/>
    </ligand>
</feature>
<accession>A0A0G4K767</accession>
<dbReference type="Gene3D" id="3.40.50.720">
    <property type="entry name" value="NAD(P)-binding Rossmann-like Domain"/>
    <property type="match status" value="1"/>
</dbReference>
<feature type="binding site" evidence="9">
    <location>
        <position position="14"/>
    </location>
    <ligand>
        <name>NADPH</name>
        <dbReference type="ChEBI" id="CHEBI:57783"/>
    </ligand>
</feature>
<dbReference type="NCBIfam" id="TIGR00243">
    <property type="entry name" value="Dxr"/>
    <property type="match status" value="1"/>
</dbReference>
<evidence type="ECO:0000256" key="7">
    <source>
        <dbReference type="ARBA" id="ARBA00023229"/>
    </source>
</evidence>
<feature type="binding site" evidence="9">
    <location>
        <position position="13"/>
    </location>
    <ligand>
        <name>NADPH</name>
        <dbReference type="ChEBI" id="CHEBI:57783"/>
    </ligand>
</feature>
<keyword evidence="14" id="KW-1185">Reference proteome</keyword>
<protein>
    <recommendedName>
        <fullName evidence="9">1-deoxy-D-xylulose 5-phosphate reductoisomerase</fullName>
        <shortName evidence="9">DXP reductoisomerase</shortName>
        <ecNumber evidence="9">1.1.1.267</ecNumber>
    </recommendedName>
    <alternativeName>
        <fullName evidence="9">1-deoxyxylulose-5-phosphate reductoisomerase</fullName>
    </alternativeName>
    <alternativeName>
        <fullName evidence="9">2-C-methyl-D-erythritol 4-phosphate synthase</fullName>
    </alternativeName>
</protein>
<feature type="binding site" evidence="9">
    <location>
        <position position="209"/>
    </location>
    <ligand>
        <name>1-deoxy-D-xylulose 5-phosphate</name>
        <dbReference type="ChEBI" id="CHEBI:57792"/>
    </ligand>
</feature>
<name>A0A0G4K767_9SPIR</name>
<keyword evidence="6 9" id="KW-0464">Manganese</keyword>
<dbReference type="SUPFAM" id="SSF55347">
    <property type="entry name" value="Glyceraldehyde-3-phosphate dehydrogenase-like, C-terminal domain"/>
    <property type="match status" value="1"/>
</dbReference>
<comment type="pathway">
    <text evidence="1 9">Isoprenoid biosynthesis; isopentenyl diphosphate biosynthesis via DXP pathway; isopentenyl diphosphate from 1-deoxy-D-xylulose 5-phosphate: step 1/6.</text>
</comment>
<dbReference type="EC" id="1.1.1.267" evidence="9"/>
<evidence type="ECO:0000259" key="10">
    <source>
        <dbReference type="Pfam" id="PF02670"/>
    </source>
</evidence>
<feature type="binding site" evidence="9">
    <location>
        <position position="149"/>
    </location>
    <ligand>
        <name>Mn(2+)</name>
        <dbReference type="ChEBI" id="CHEBI:29035"/>
    </ligand>
</feature>
<keyword evidence="4 9" id="KW-0521">NADP</keyword>
<keyword evidence="7 9" id="KW-0414">Isoprene biosynthesis</keyword>
<evidence type="ECO:0000256" key="8">
    <source>
        <dbReference type="ARBA" id="ARBA00048543"/>
    </source>
</evidence>
<evidence type="ECO:0000256" key="6">
    <source>
        <dbReference type="ARBA" id="ARBA00023211"/>
    </source>
</evidence>
<reference evidence="14" key="1">
    <citation type="submission" date="2015-04" db="EMBL/GenBank/DDBJ databases">
        <authorList>
            <person name="Mushtaq Mamoona"/>
        </authorList>
    </citation>
    <scope>NUCLEOTIDE SEQUENCE [LARGE SCALE GENOMIC DNA]</scope>
    <source>
        <strain evidence="14">AN4859/03</strain>
    </source>
</reference>
<evidence type="ECO:0000313" key="14">
    <source>
        <dbReference type="Proteomes" id="UP000043763"/>
    </source>
</evidence>
<dbReference type="PIRSF" id="PIRSF006205">
    <property type="entry name" value="Dxp_reductismrs"/>
    <property type="match status" value="1"/>
</dbReference>
<evidence type="ECO:0000313" key="13">
    <source>
        <dbReference type="EMBL" id="CRF33057.1"/>
    </source>
</evidence>
<dbReference type="SUPFAM" id="SSF51735">
    <property type="entry name" value="NAD(P)-binding Rossmann-fold domains"/>
    <property type="match status" value="1"/>
</dbReference>
<feature type="binding site" evidence="9">
    <location>
        <position position="148"/>
    </location>
    <ligand>
        <name>1-deoxy-D-xylulose 5-phosphate</name>
        <dbReference type="ChEBI" id="CHEBI:57792"/>
    </ligand>
</feature>
<feature type="binding site" evidence="9">
    <location>
        <position position="123"/>
    </location>
    <ligand>
        <name>NADPH</name>
        <dbReference type="ChEBI" id="CHEBI:57783"/>
    </ligand>
</feature>
<keyword evidence="9" id="KW-0460">Magnesium</keyword>
<evidence type="ECO:0000256" key="9">
    <source>
        <dbReference type="HAMAP-Rule" id="MF_00183"/>
    </source>
</evidence>
<dbReference type="InterPro" id="IPR036291">
    <property type="entry name" value="NAD(P)-bd_dom_sf"/>
</dbReference>
<dbReference type="Proteomes" id="UP000043763">
    <property type="component" value="Unassembled WGS sequence"/>
</dbReference>
<dbReference type="UniPathway" id="UPA00056">
    <property type="reaction ID" value="UER00092"/>
</dbReference>
<feature type="binding site" evidence="9">
    <location>
        <position position="215"/>
    </location>
    <ligand>
        <name>1-deoxy-D-xylulose 5-phosphate</name>
        <dbReference type="ChEBI" id="CHEBI:57792"/>
    </ligand>
</feature>
<dbReference type="InterPro" id="IPR013512">
    <property type="entry name" value="DXP_reductoisomerase_N"/>
</dbReference>
<feature type="binding site" evidence="9">
    <location>
        <position position="173"/>
    </location>
    <ligand>
        <name>1-deoxy-D-xylulose 5-phosphate</name>
        <dbReference type="ChEBI" id="CHEBI:57792"/>
    </ligand>
</feature>
<dbReference type="GO" id="GO:0051484">
    <property type="term" value="P:isopentenyl diphosphate biosynthetic process, methylerythritol 4-phosphate pathway involved in terpenoid biosynthetic process"/>
    <property type="evidence" value="ECO:0007669"/>
    <property type="project" value="UniProtKB-ARBA"/>
</dbReference>
<feature type="binding site" evidence="9">
    <location>
        <position position="218"/>
    </location>
    <ligand>
        <name>1-deoxy-D-xylulose 5-phosphate</name>
        <dbReference type="ChEBI" id="CHEBI:57792"/>
    </ligand>
</feature>
<dbReference type="Pfam" id="PF13288">
    <property type="entry name" value="DXPR_C"/>
    <property type="match status" value="1"/>
</dbReference>
<evidence type="ECO:0000259" key="12">
    <source>
        <dbReference type="Pfam" id="PF13288"/>
    </source>
</evidence>
<dbReference type="InterPro" id="IPR003821">
    <property type="entry name" value="DXP_reductoisomerase"/>
</dbReference>
<dbReference type="EMBL" id="CVLB01000001">
    <property type="protein sequence ID" value="CRF33057.1"/>
    <property type="molecule type" value="Genomic_DNA"/>
</dbReference>
<dbReference type="InterPro" id="IPR013644">
    <property type="entry name" value="DXP_reductoisomerase_C"/>
</dbReference>
<comment type="caution">
    <text evidence="9">Lacks conserved residue(s) required for the propagation of feature annotation.</text>
</comment>
<dbReference type="HAMAP" id="MF_00183">
    <property type="entry name" value="DXP_reductoisom"/>
    <property type="match status" value="1"/>
</dbReference>
<comment type="cofactor">
    <cofactor evidence="9">
        <name>Mg(2+)</name>
        <dbReference type="ChEBI" id="CHEBI:18420"/>
    </cofactor>
    <cofactor evidence="9">
        <name>Mn(2+)</name>
        <dbReference type="ChEBI" id="CHEBI:29035"/>
    </cofactor>
</comment>
<comment type="catalytic activity">
    <reaction evidence="8">
        <text>2-C-methyl-D-erythritol 4-phosphate + NADP(+) = 1-deoxy-D-xylulose 5-phosphate + NADPH + H(+)</text>
        <dbReference type="Rhea" id="RHEA:13717"/>
        <dbReference type="ChEBI" id="CHEBI:15378"/>
        <dbReference type="ChEBI" id="CHEBI:57783"/>
        <dbReference type="ChEBI" id="CHEBI:57792"/>
        <dbReference type="ChEBI" id="CHEBI:58262"/>
        <dbReference type="ChEBI" id="CHEBI:58349"/>
        <dbReference type="EC" id="1.1.1.267"/>
    </reaction>
    <physiologicalReaction direction="right-to-left" evidence="8">
        <dbReference type="Rhea" id="RHEA:13719"/>
    </physiologicalReaction>
</comment>
<keyword evidence="5 9" id="KW-0560">Oxidoreductase</keyword>
<dbReference type="PANTHER" id="PTHR30525">
    <property type="entry name" value="1-DEOXY-D-XYLULOSE 5-PHOSPHATE REDUCTOISOMERASE"/>
    <property type="match status" value="1"/>
</dbReference>
<feature type="binding site" evidence="9">
    <location>
        <position position="202"/>
    </location>
    <ligand>
        <name>NADPH</name>
        <dbReference type="ChEBI" id="CHEBI:57783"/>
    </ligand>
</feature>
<feature type="binding site" evidence="9">
    <location>
        <position position="218"/>
    </location>
    <ligand>
        <name>Mn(2+)</name>
        <dbReference type="ChEBI" id="CHEBI:29035"/>
    </ligand>
</feature>
<feature type="binding site" evidence="9">
    <location>
        <position position="11"/>
    </location>
    <ligand>
        <name>NADPH</name>
        <dbReference type="ChEBI" id="CHEBI:57783"/>
    </ligand>
</feature>
<dbReference type="OrthoDB" id="9806546at2"/>
<sequence length="384" mass="43388">MKKRILLLGATGSIGTNTCSVVREFNNDFEIVGMSTNSKIDILNTLCTEFKPKTVNISDKNAENIFKDYDCAKDINIYEGTIANFVKHTDFDILVNALTGYAGFLPTVEAIKKGKTIALANKETLVVGGDIINQLLKEHNASLIPIDSEHSAIFQMLRHFPKTSLSKVIITASGGPFFRTPKEELKNVTVEMALKHPTWAMGSKITIDSATMMNKGFEVIEAHHLFNLDYDKIETIIHPQSLIHSMIEMNDGEIYAQIGKNDMRLPIQHALTYPEIRNTPFEKLKLYEHPEINFYKMDFDKFIMLRLAYECGKKGGLYPCVLNAANEICVYSFLQKKIGFTDIFNIVSKVCDRKINVPLTVDNIINMDSEIRKETAWIINSMSK</sequence>
<dbReference type="Pfam" id="PF02670">
    <property type="entry name" value="DXP_reductoisom"/>
    <property type="match status" value="1"/>
</dbReference>
<comment type="function">
    <text evidence="9">Catalyzes the NADPH-dependent rearrangement and reduction of 1-deoxy-D-xylulose-5-phosphate (DXP) to 2-C-methyl-D-erythritol 4-phosphate (MEP).</text>
</comment>
<dbReference type="SUPFAM" id="SSF69055">
    <property type="entry name" value="1-deoxy-D-xylulose-5-phosphate reductoisomerase, C-terminal domain"/>
    <property type="match status" value="1"/>
</dbReference>
<keyword evidence="3 9" id="KW-0479">Metal-binding</keyword>